<dbReference type="EMBL" id="SMKZ01000025">
    <property type="protein sequence ID" value="TDE08359.1"/>
    <property type="molecule type" value="Genomic_DNA"/>
</dbReference>
<feature type="region of interest" description="Disordered" evidence="2">
    <location>
        <begin position="17"/>
        <end position="48"/>
    </location>
</feature>
<dbReference type="InterPro" id="IPR003673">
    <property type="entry name" value="CoA-Trfase_fam_III"/>
</dbReference>
<dbReference type="Pfam" id="PF02515">
    <property type="entry name" value="CoA_transf_3"/>
    <property type="match status" value="1"/>
</dbReference>
<dbReference type="OrthoDB" id="9797653at2"/>
<dbReference type="GO" id="GO:0008410">
    <property type="term" value="F:CoA-transferase activity"/>
    <property type="evidence" value="ECO:0007669"/>
    <property type="project" value="TreeGrafter"/>
</dbReference>
<name>A0A4R5D4L7_9ACTN</name>
<feature type="compositionally biased region" description="Basic and acidic residues" evidence="2">
    <location>
        <begin position="35"/>
        <end position="48"/>
    </location>
</feature>
<sequence>MPMQPTWNWCSAAISSSRRSPFSPARSCPAGSDVPHAESRTQHHWKDEEFPMATARSLPLNGIRVLDFSQVQFGPMATQILADFGADVIKVERPRLGDISRSIDVKSDGLEDSASFHALNRNKRSIVLDMKRPEAMEIVYALLEQTDVLVANYRAGVAERLGLGYEDLRERYPRLIYASGTGFGETGPMKHLGGQDMALQSISGATWHNRDSNGRPAIYPIPFVDFGAGMAITQGILLALFERAVSGQGQRVDVSLLDTAMFEQMQEYTAWMMRRFEIHWERDNLVGAFKTSDGWVTIVGLFRPDPLRAVCEALGIDDLTLREEFRTPELQQQNRSELWAILDEELSRFTTDEAVDRLAAAGVICGPVLDYDQVLENPQVVHNDVVRTLHHPVTGDVCAIDNPIRLSAATERPYVAAPLLGQHTDSVLADLGYTGEQIEALVKSGVVENAAVPTAS</sequence>
<evidence type="ECO:0000313" key="4">
    <source>
        <dbReference type="Proteomes" id="UP000294739"/>
    </source>
</evidence>
<proteinExistence type="predicted"/>
<dbReference type="Gene3D" id="3.30.1540.10">
    <property type="entry name" value="formyl-coa transferase, domain 3"/>
    <property type="match status" value="1"/>
</dbReference>
<comment type="caution">
    <text evidence="3">The sequence shown here is derived from an EMBL/GenBank/DDBJ whole genome shotgun (WGS) entry which is preliminary data.</text>
</comment>
<feature type="compositionally biased region" description="Low complexity" evidence="2">
    <location>
        <begin position="17"/>
        <end position="30"/>
    </location>
</feature>
<keyword evidence="1 3" id="KW-0808">Transferase</keyword>
<dbReference type="InterPro" id="IPR050483">
    <property type="entry name" value="CoA-transferase_III_domain"/>
</dbReference>
<dbReference type="InterPro" id="IPR044855">
    <property type="entry name" value="CoA-Trfase_III_dom3_sf"/>
</dbReference>
<accession>A0A4R5D4L7</accession>
<dbReference type="InParanoid" id="A0A4R5D4L7"/>
<dbReference type="InterPro" id="IPR023606">
    <property type="entry name" value="CoA-Trfase_III_dom_1_sf"/>
</dbReference>
<dbReference type="FunCoup" id="A0A4R5D4L7">
    <property type="interactions" value="76"/>
</dbReference>
<dbReference type="Proteomes" id="UP000294739">
    <property type="component" value="Unassembled WGS sequence"/>
</dbReference>
<dbReference type="Gene3D" id="3.40.50.10540">
    <property type="entry name" value="Crotonobetainyl-coa:carnitine coa-transferase, domain 1"/>
    <property type="match status" value="1"/>
</dbReference>
<protein>
    <submittedName>
        <fullName evidence="3">CoA transferase</fullName>
    </submittedName>
</protein>
<dbReference type="PANTHER" id="PTHR48207:SF3">
    <property type="entry name" value="SUCCINATE--HYDROXYMETHYLGLUTARATE COA-TRANSFERASE"/>
    <property type="match status" value="1"/>
</dbReference>
<dbReference type="AlphaFoldDB" id="A0A4R5D4L7"/>
<evidence type="ECO:0000256" key="1">
    <source>
        <dbReference type="ARBA" id="ARBA00022679"/>
    </source>
</evidence>
<evidence type="ECO:0000256" key="2">
    <source>
        <dbReference type="SAM" id="MobiDB-lite"/>
    </source>
</evidence>
<dbReference type="SUPFAM" id="SSF89796">
    <property type="entry name" value="CoA-transferase family III (CaiB/BaiF)"/>
    <property type="match status" value="1"/>
</dbReference>
<organism evidence="3 4">
    <name type="scientific">Jiangella asiatica</name>
    <dbReference type="NCBI Taxonomy" id="2530372"/>
    <lineage>
        <taxon>Bacteria</taxon>
        <taxon>Bacillati</taxon>
        <taxon>Actinomycetota</taxon>
        <taxon>Actinomycetes</taxon>
        <taxon>Jiangellales</taxon>
        <taxon>Jiangellaceae</taxon>
        <taxon>Jiangella</taxon>
    </lineage>
</organism>
<reference evidence="3 4" key="1">
    <citation type="submission" date="2019-03" db="EMBL/GenBank/DDBJ databases">
        <title>Draft genome sequences of novel Actinobacteria.</title>
        <authorList>
            <person name="Sahin N."/>
            <person name="Ay H."/>
            <person name="Saygin H."/>
        </authorList>
    </citation>
    <scope>NUCLEOTIDE SEQUENCE [LARGE SCALE GENOMIC DNA]</scope>
    <source>
        <strain evidence="3 4">5K138</strain>
    </source>
</reference>
<keyword evidence="4" id="KW-1185">Reference proteome</keyword>
<dbReference type="PANTHER" id="PTHR48207">
    <property type="entry name" value="SUCCINATE--HYDROXYMETHYLGLUTARATE COA-TRANSFERASE"/>
    <property type="match status" value="1"/>
</dbReference>
<evidence type="ECO:0000313" key="3">
    <source>
        <dbReference type="EMBL" id="TDE08359.1"/>
    </source>
</evidence>
<gene>
    <name evidence="3" type="ORF">E1269_17810</name>
</gene>